<dbReference type="InterPro" id="IPR004919">
    <property type="entry name" value="GmrSD_N"/>
</dbReference>
<dbReference type="Proteomes" id="UP000321787">
    <property type="component" value="Unassembled WGS sequence"/>
</dbReference>
<evidence type="ECO:0000313" key="2">
    <source>
        <dbReference type="EMBL" id="GEK16183.1"/>
    </source>
</evidence>
<sequence>MLSAEKIELIEHEIHEEKKTVDFDTKEFTIEHLVQKYLTGIDDDENDIYVPEYQREFVWDDIRQSTLIESIVLGLPIPVIFLAEDHDGRLEIVDGSQRIRTIAAFIDDKLTLKGLKKLKHLNDISYSCLPKARQRKIVNTSIRTIVLSESANEQVKNDLFERINKGSDLLRNMEKRKGIYSGEFTDFIYSYTKENKELLNKIAPLSKTVTKRQEHEELVLRFFALVDSFPKYQNFSLGIISMLDDYMAEKNKNISKVELINKKKMLDDVLKFVSDNFINGFCKKANQGVSRMFFEALSVGVARALHEKKDLTLSKKINPGLWLNKNHDFKMLISGKYRSHSPEKIRERINFVKEKLIVQ</sequence>
<dbReference type="EMBL" id="BJTZ01000092">
    <property type="protein sequence ID" value="GEK16183.1"/>
    <property type="molecule type" value="Genomic_DNA"/>
</dbReference>
<dbReference type="PANTHER" id="PTHR39639">
    <property type="entry name" value="CHROMOSOME 16, WHOLE GENOME SHOTGUN SEQUENCE"/>
    <property type="match status" value="1"/>
</dbReference>
<name>A0A510UNE7_ALIFS</name>
<accession>A0A510UNE7</accession>
<dbReference type="RefSeq" id="WP_214644431.1">
    <property type="nucleotide sequence ID" value="NZ_BJTZ01000092.1"/>
</dbReference>
<feature type="domain" description="GmrSD restriction endonucleases N-terminal" evidence="1">
    <location>
        <begin position="40"/>
        <end position="180"/>
    </location>
</feature>
<gene>
    <name evidence="2" type="ORF">AFI02nite_42190</name>
</gene>
<evidence type="ECO:0000259" key="1">
    <source>
        <dbReference type="Pfam" id="PF03235"/>
    </source>
</evidence>
<evidence type="ECO:0000313" key="3">
    <source>
        <dbReference type="Proteomes" id="UP000321787"/>
    </source>
</evidence>
<organism evidence="2 3">
    <name type="scientific">Aliivibrio fischeri</name>
    <name type="common">Vibrio fischeri</name>
    <dbReference type="NCBI Taxonomy" id="668"/>
    <lineage>
        <taxon>Bacteria</taxon>
        <taxon>Pseudomonadati</taxon>
        <taxon>Pseudomonadota</taxon>
        <taxon>Gammaproteobacteria</taxon>
        <taxon>Vibrionales</taxon>
        <taxon>Vibrionaceae</taxon>
        <taxon>Aliivibrio</taxon>
    </lineage>
</organism>
<dbReference type="PANTHER" id="PTHR39639:SF1">
    <property type="entry name" value="DUF262 DOMAIN-CONTAINING PROTEIN"/>
    <property type="match status" value="1"/>
</dbReference>
<reference evidence="2 3" key="1">
    <citation type="submission" date="2019-07" db="EMBL/GenBank/DDBJ databases">
        <title>Whole genome shotgun sequence of Aliivibrio fischeri NBRC 101058.</title>
        <authorList>
            <person name="Hosoyama A."/>
            <person name="Uohara A."/>
            <person name="Ohji S."/>
            <person name="Ichikawa N."/>
        </authorList>
    </citation>
    <scope>NUCLEOTIDE SEQUENCE [LARGE SCALE GENOMIC DNA]</scope>
    <source>
        <strain evidence="2 3">NBRC 101058</strain>
    </source>
</reference>
<comment type="caution">
    <text evidence="2">The sequence shown here is derived from an EMBL/GenBank/DDBJ whole genome shotgun (WGS) entry which is preliminary data.</text>
</comment>
<dbReference type="AlphaFoldDB" id="A0A510UNE7"/>
<dbReference type="Pfam" id="PF03235">
    <property type="entry name" value="GmrSD_N"/>
    <property type="match status" value="1"/>
</dbReference>
<proteinExistence type="predicted"/>
<protein>
    <recommendedName>
        <fullName evidence="1">GmrSD restriction endonucleases N-terminal domain-containing protein</fullName>
    </recommendedName>
</protein>